<dbReference type="AlphaFoldDB" id="A0A5J4NM27"/>
<evidence type="ECO:0000313" key="8">
    <source>
        <dbReference type="Proteomes" id="UP000324629"/>
    </source>
</evidence>
<name>A0A5J4NM27_9TREM</name>
<protein>
    <submittedName>
        <fullName evidence="7">Uncharacterized protein</fullName>
    </submittedName>
</protein>
<gene>
    <name evidence="7" type="ORF">DEA37_0003129</name>
</gene>
<feature type="region of interest" description="Disordered" evidence="5">
    <location>
        <begin position="745"/>
        <end position="779"/>
    </location>
</feature>
<feature type="compositionally biased region" description="Basic residues" evidence="5">
    <location>
        <begin position="1089"/>
        <end position="1106"/>
    </location>
</feature>
<keyword evidence="2 6" id="KW-0812">Transmembrane</keyword>
<organism evidence="7 8">
    <name type="scientific">Paragonimus westermani</name>
    <dbReference type="NCBI Taxonomy" id="34504"/>
    <lineage>
        <taxon>Eukaryota</taxon>
        <taxon>Metazoa</taxon>
        <taxon>Spiralia</taxon>
        <taxon>Lophotrochozoa</taxon>
        <taxon>Platyhelminthes</taxon>
        <taxon>Trematoda</taxon>
        <taxon>Digenea</taxon>
        <taxon>Plagiorchiida</taxon>
        <taxon>Troglotremata</taxon>
        <taxon>Troglotrematidae</taxon>
        <taxon>Paragonimus</taxon>
    </lineage>
</organism>
<feature type="compositionally biased region" description="Polar residues" evidence="5">
    <location>
        <begin position="122"/>
        <end position="137"/>
    </location>
</feature>
<keyword evidence="4 6" id="KW-0472">Membrane</keyword>
<feature type="transmembrane region" description="Helical" evidence="6">
    <location>
        <begin position="846"/>
        <end position="871"/>
    </location>
</feature>
<dbReference type="EMBL" id="QNGE01001896">
    <property type="protein sequence ID" value="KAA3676613.1"/>
    <property type="molecule type" value="Genomic_DNA"/>
</dbReference>
<feature type="region of interest" description="Disordered" evidence="5">
    <location>
        <begin position="1082"/>
        <end position="1124"/>
    </location>
</feature>
<feature type="region of interest" description="Disordered" evidence="5">
    <location>
        <begin position="112"/>
        <end position="140"/>
    </location>
</feature>
<proteinExistence type="predicted"/>
<evidence type="ECO:0000313" key="7">
    <source>
        <dbReference type="EMBL" id="KAA3676613.1"/>
    </source>
</evidence>
<dbReference type="Proteomes" id="UP000324629">
    <property type="component" value="Unassembled WGS sequence"/>
</dbReference>
<evidence type="ECO:0000256" key="4">
    <source>
        <dbReference type="ARBA" id="ARBA00023136"/>
    </source>
</evidence>
<evidence type="ECO:0000256" key="2">
    <source>
        <dbReference type="ARBA" id="ARBA00022692"/>
    </source>
</evidence>
<dbReference type="GO" id="GO:0005737">
    <property type="term" value="C:cytoplasm"/>
    <property type="evidence" value="ECO:0007669"/>
    <property type="project" value="TreeGrafter"/>
</dbReference>
<sequence>MLLCLLQFEMLEHYGSEHYCPLSMIRLFGRVSDDLDEEDDDLALRTADELSTSVPSTLSSDVFSDVSISSGSLEPTDPIETSENMLPNITEDVEAESAQLHFVPPNAVSTLETQNHSDENLSEVSESTEGSLSQTDFTNTNTNRHTNFVLLNRASQLKNKLTGTPSANAFRDALPEASVEMSCNAEFSADLGVHCPNSRATRFTSGSLSTVKSTATFESTDATPNTISAEVKVLHWLGIFAVNCFGCPATRDSLASDSRIRVTFGLLPKNRTGVYEVPGSLQSDARGWRSEQHTHTSTAVQPANSQKSALSSTAPLFSSDAHQVLKHKVEGFVPQKPTFGIFQRLKEVFLSAVGFVFHSMVSPVTDFERQEYNLSTVPLCSQHLLAIRSLFVYGLLNHSKTSELPIQLPESKKRGLDILLCCLQHLEGLVEEEYSRASTDSVSIKHRILRISQKDGRPAVTSCEESIKLLNLSFAAVHKYDQSYWRSDYNILQLFVAHRYFFLFGNTSVEEFFVRIWCELQGSLWTFPDTGLKAMMSCVQPMCPKLPSFLLKLASETEFVKPVISYEPTLRSEAPSYSTLNKHNSGYSKIESAKTRAEIVVPAALVGSRKDTTLMRLSNRVRLLERNVSVSMRYLEELSQSYRRQMDRLSRSFNLTTAWLKVTAQGAEERDHMQQARIDELEIRFDELLTRLIPEALRSASNDSIFSENNVSHSTSKQNLTIPPVMSVPSLLNFDAPPDWAHSTATWPPLEDDWSEEDGTVETEDEHSVEPRAYRDEKIRPEERSGDAMIYGNVFEHRDCASAVYSSEPDTLKQMFENWFSFSLPSTPFRFSGKWTLQLPREDSHVFWIFSMTVIHLVFAVTSHLIVYLAWLRPYSQKLRNSSGSFASLGKDGIGCMDFNHPLRHIPNCSLSSHCQPKAPVGVLTDLISFNSANHNSFATCSKYQSISPHGEYIAQFATTKEQSSTLGLTESTENKNQPHLIDHQVYAHVDQPADAGCQPSNAVTVCDSSSHLSSSAGLTSVPTCAPCVYSSHAKFERRVELSDLPRIALKTDSSNSWTSYPKHLADGFFEKTTLENKAYSHSSVLSKNARRRRNRRERVKLHKIRMSSEDVGPNSSSTSSIQG</sequence>
<dbReference type="GO" id="GO:0034975">
    <property type="term" value="P:protein folding in endoplasmic reticulum"/>
    <property type="evidence" value="ECO:0007669"/>
    <property type="project" value="TreeGrafter"/>
</dbReference>
<keyword evidence="8" id="KW-1185">Reference proteome</keyword>
<feature type="compositionally biased region" description="Acidic residues" evidence="5">
    <location>
        <begin position="750"/>
        <end position="765"/>
    </location>
</feature>
<feature type="compositionally biased region" description="Polar residues" evidence="5">
    <location>
        <begin position="1114"/>
        <end position="1124"/>
    </location>
</feature>
<comment type="caution">
    <text evidence="7">The sequence shown here is derived from an EMBL/GenBank/DDBJ whole genome shotgun (WGS) entry which is preliminary data.</text>
</comment>
<dbReference type="PANTHER" id="PTHR12953">
    <property type="entry name" value="MEMBRANE PROTEIN CH1 RELATED"/>
    <property type="match status" value="1"/>
</dbReference>
<keyword evidence="3 6" id="KW-1133">Transmembrane helix</keyword>
<dbReference type="PANTHER" id="PTHR12953:SF0">
    <property type="entry name" value="SUN DOMAIN-CONTAINING OSSIFICATION FACTOR"/>
    <property type="match status" value="1"/>
</dbReference>
<evidence type="ECO:0000256" key="6">
    <source>
        <dbReference type="SAM" id="Phobius"/>
    </source>
</evidence>
<evidence type="ECO:0000256" key="1">
    <source>
        <dbReference type="ARBA" id="ARBA00004370"/>
    </source>
</evidence>
<dbReference type="InterPro" id="IPR045120">
    <property type="entry name" value="Suco/Slp1-like"/>
</dbReference>
<evidence type="ECO:0000256" key="5">
    <source>
        <dbReference type="SAM" id="MobiDB-lite"/>
    </source>
</evidence>
<dbReference type="GO" id="GO:0016020">
    <property type="term" value="C:membrane"/>
    <property type="evidence" value="ECO:0007669"/>
    <property type="project" value="UniProtKB-SubCell"/>
</dbReference>
<reference evidence="7 8" key="1">
    <citation type="journal article" date="2019" name="Gigascience">
        <title>Whole-genome sequence of the oriental lung fluke Paragonimus westermani.</title>
        <authorList>
            <person name="Oey H."/>
            <person name="Zakrzewski M."/>
            <person name="Narain K."/>
            <person name="Devi K.R."/>
            <person name="Agatsuma T."/>
            <person name="Nawaratna S."/>
            <person name="Gobert G.N."/>
            <person name="Jones M.K."/>
            <person name="Ragan M.A."/>
            <person name="McManus D.P."/>
            <person name="Krause L."/>
        </authorList>
    </citation>
    <scope>NUCLEOTIDE SEQUENCE [LARGE SCALE GENOMIC DNA]</scope>
    <source>
        <strain evidence="7 8">IND2009</strain>
    </source>
</reference>
<comment type="subcellular location">
    <subcellularLocation>
        <location evidence="1">Membrane</location>
    </subcellularLocation>
</comment>
<evidence type="ECO:0000256" key="3">
    <source>
        <dbReference type="ARBA" id="ARBA00022989"/>
    </source>
</evidence>
<feature type="compositionally biased region" description="Basic and acidic residues" evidence="5">
    <location>
        <begin position="766"/>
        <end position="779"/>
    </location>
</feature>
<accession>A0A5J4NM27</accession>